<name>A0A127M4P0_9GAMM</name>
<sequence length="92" mass="10427">MSTISLRQSHNKTPEELRDLIRQLAIKLDDKYQLKSSWVNDDELVVQRSGIKGRISLEPAEVRVEIKLGLMMGAFKSTIQSEIARSMAEKLG</sequence>
<dbReference type="NCBIfam" id="TIGR02610">
    <property type="entry name" value="PHA_gran_rgn"/>
    <property type="match status" value="1"/>
</dbReference>
<accession>A0A127M4P0</accession>
<dbReference type="KEGG" id="zal:AZF00_07675"/>
<organism evidence="1 2">
    <name type="scientific">Zhongshania aliphaticivorans</name>
    <dbReference type="NCBI Taxonomy" id="1470434"/>
    <lineage>
        <taxon>Bacteria</taxon>
        <taxon>Pseudomonadati</taxon>
        <taxon>Pseudomonadota</taxon>
        <taxon>Gammaproteobacteria</taxon>
        <taxon>Cellvibrionales</taxon>
        <taxon>Spongiibacteraceae</taxon>
        <taxon>Zhongshania</taxon>
    </lineage>
</organism>
<dbReference type="RefSeq" id="WP_008247580.1">
    <property type="nucleotide sequence ID" value="NZ_CP014544.1"/>
</dbReference>
<dbReference type="InterPro" id="IPR013433">
    <property type="entry name" value="PHA_gran_rgn"/>
</dbReference>
<gene>
    <name evidence="1" type="ORF">AZF00_07675</name>
</gene>
<evidence type="ECO:0000313" key="2">
    <source>
        <dbReference type="Proteomes" id="UP000074119"/>
    </source>
</evidence>
<dbReference type="STRING" id="1470434.AZF00_07675"/>
<proteinExistence type="predicted"/>
<protein>
    <recommendedName>
        <fullName evidence="3">Polyhydroxyalkanoic acid system protein</fullName>
    </recommendedName>
</protein>
<evidence type="ECO:0000313" key="1">
    <source>
        <dbReference type="EMBL" id="AMO68188.1"/>
    </source>
</evidence>
<dbReference type="AlphaFoldDB" id="A0A127M4P0"/>
<dbReference type="EMBL" id="CP014544">
    <property type="protein sequence ID" value="AMO68188.1"/>
    <property type="molecule type" value="Genomic_DNA"/>
</dbReference>
<reference evidence="1 2" key="1">
    <citation type="submission" date="2015-12" db="EMBL/GenBank/DDBJ databases">
        <authorList>
            <person name="Shamseldin A."/>
            <person name="Moawad H."/>
            <person name="Abd El-Rahim W.M."/>
            <person name="Sadowsky M.J."/>
        </authorList>
    </citation>
    <scope>NUCLEOTIDE SEQUENCE [LARGE SCALE GENOMIC DNA]</scope>
    <source>
        <strain evidence="1 2">SM2</strain>
    </source>
</reference>
<dbReference type="Proteomes" id="UP000074119">
    <property type="component" value="Chromosome"/>
</dbReference>
<dbReference type="Pfam" id="PF09650">
    <property type="entry name" value="PHA_gran_rgn"/>
    <property type="match status" value="1"/>
</dbReference>
<evidence type="ECO:0008006" key="3">
    <source>
        <dbReference type="Google" id="ProtNLM"/>
    </source>
</evidence>